<keyword evidence="2" id="KW-1185">Reference proteome</keyword>
<dbReference type="Pfam" id="PF12119">
    <property type="entry name" value="DUF3581"/>
    <property type="match status" value="1"/>
</dbReference>
<dbReference type="EMBL" id="SMSE01000002">
    <property type="protein sequence ID" value="TDG13370.1"/>
    <property type="molecule type" value="Genomic_DNA"/>
</dbReference>
<dbReference type="RefSeq" id="WP_133211284.1">
    <property type="nucleotide sequence ID" value="NZ_SMSE01000002.1"/>
</dbReference>
<accession>A0A4R5LRC3</accession>
<dbReference type="InterPro" id="IPR021974">
    <property type="entry name" value="DUF3581"/>
</dbReference>
<dbReference type="OrthoDB" id="5892138at2"/>
<gene>
    <name evidence="1" type="ORF">E2F43_07455</name>
</gene>
<reference evidence="1 2" key="1">
    <citation type="submission" date="2019-03" db="EMBL/GenBank/DDBJ databases">
        <title>Seongchinamella monodicae gen. nov., sp. nov., a novel member of the Gammaproteobacteria isolated from a tidal mudflat of beach.</title>
        <authorList>
            <person name="Yang H.G."/>
            <person name="Kang J.W."/>
            <person name="Lee S.D."/>
        </authorList>
    </citation>
    <scope>NUCLEOTIDE SEQUENCE [LARGE SCALE GENOMIC DNA]</scope>
    <source>
        <strain evidence="1 2">GH4-78</strain>
    </source>
</reference>
<comment type="caution">
    <text evidence="1">The sequence shown here is derived from an EMBL/GenBank/DDBJ whole genome shotgun (WGS) entry which is preliminary data.</text>
</comment>
<evidence type="ECO:0000313" key="2">
    <source>
        <dbReference type="Proteomes" id="UP000295554"/>
    </source>
</evidence>
<proteinExistence type="predicted"/>
<dbReference type="Proteomes" id="UP000295554">
    <property type="component" value="Unassembled WGS sequence"/>
</dbReference>
<protein>
    <submittedName>
        <fullName evidence="1">DUF3581 family protein</fullName>
    </submittedName>
</protein>
<organism evidence="1 2">
    <name type="scientific">Seongchinamella unica</name>
    <dbReference type="NCBI Taxonomy" id="2547392"/>
    <lineage>
        <taxon>Bacteria</taxon>
        <taxon>Pseudomonadati</taxon>
        <taxon>Pseudomonadota</taxon>
        <taxon>Gammaproteobacteria</taxon>
        <taxon>Cellvibrionales</taxon>
        <taxon>Halieaceae</taxon>
        <taxon>Seongchinamella</taxon>
    </lineage>
</organism>
<name>A0A4R5LRC3_9GAMM</name>
<dbReference type="AlphaFoldDB" id="A0A4R5LRC3"/>
<sequence length="235" mass="26003">MFLDSFHSKENGFIQITADQASEFAKGISDDFNPIHDPDSRRFCVPGDLLFALVLSSYGISQSMSFSFKGMVGALTPLVFPDTDASRLEIVNDKGKEFLTVERSGEVSRDLALIEAMIRNYVVFSGHNFPGILVPLMAEHNVMINPARPLVIYEGMSFNLEHLGFGNPELELSKATLLVSGKRGDAELHFNITDAGRPVGTGLKKLVLSGLREYEEPAMQGMCDLYQARKQSYMN</sequence>
<evidence type="ECO:0000313" key="1">
    <source>
        <dbReference type="EMBL" id="TDG13370.1"/>
    </source>
</evidence>